<dbReference type="EMBL" id="JAKVPQ010000010">
    <property type="protein sequence ID" value="MCH4285994.1"/>
    <property type="molecule type" value="Genomic_DNA"/>
</dbReference>
<protein>
    <submittedName>
        <fullName evidence="1">Competence protein ComK</fullName>
    </submittedName>
</protein>
<dbReference type="Pfam" id="PF06338">
    <property type="entry name" value="ComK"/>
    <property type="match status" value="1"/>
</dbReference>
<evidence type="ECO:0000313" key="2">
    <source>
        <dbReference type="Proteomes" id="UP001202402"/>
    </source>
</evidence>
<comment type="caution">
    <text evidence="1">The sequence shown here is derived from an EMBL/GenBank/DDBJ whole genome shotgun (WGS) entry which is preliminary data.</text>
</comment>
<dbReference type="Proteomes" id="UP001202402">
    <property type="component" value="Unassembled WGS sequence"/>
</dbReference>
<organism evidence="1 2">
    <name type="scientific">Amedibacillus hominis</name>
    <dbReference type="NCBI Taxonomy" id="2897776"/>
    <lineage>
        <taxon>Bacteria</taxon>
        <taxon>Bacillati</taxon>
        <taxon>Bacillota</taxon>
        <taxon>Erysipelotrichia</taxon>
        <taxon>Erysipelotrichales</taxon>
        <taxon>Erysipelotrichaceae</taxon>
        <taxon>Amedibacillus</taxon>
    </lineage>
</organism>
<evidence type="ECO:0000313" key="1">
    <source>
        <dbReference type="EMBL" id="MCH4285994.1"/>
    </source>
</evidence>
<reference evidence="1 2" key="1">
    <citation type="submission" date="2022-02" db="EMBL/GenBank/DDBJ databases">
        <title>Genome of Erysipelotrichaceae sp. nov. NSJ-176 isolated from human feces.</title>
        <authorList>
            <person name="Abdugheni R."/>
        </authorList>
    </citation>
    <scope>NUCLEOTIDE SEQUENCE [LARGE SCALE GENOMIC DNA]</scope>
    <source>
        <strain evidence="1 2">NSJ-176</strain>
    </source>
</reference>
<proteinExistence type="predicted"/>
<gene>
    <name evidence="1" type="ORF">LQE99_12770</name>
</gene>
<keyword evidence="2" id="KW-1185">Reference proteome</keyword>
<sequence length="136" mass="15954">MIYLLYEKYPDVYCLSEKGVHCFKDTHSVKLIDRWCLRYGSSYEGRKAACQKVCGIHQKIPILLSEKTKDILFPLSDIRKDECIWLNYRAIISVKTKKDSVCILFEDGKTITLHKDIRGIKRQQTICKMFLNSLMK</sequence>
<dbReference type="RefSeq" id="WP_117453555.1">
    <property type="nucleotide sequence ID" value="NZ_JAKVPQ010000010.1"/>
</dbReference>
<name>A0ABS9R8K2_9FIRM</name>
<accession>A0ABS9R8K2</accession>
<dbReference type="InterPro" id="IPR010461">
    <property type="entry name" value="ComK"/>
</dbReference>